<gene>
    <name evidence="1" type="ORF">SAMN02745775_102550</name>
</gene>
<evidence type="ECO:0000313" key="1">
    <source>
        <dbReference type="EMBL" id="SFK44409.1"/>
    </source>
</evidence>
<keyword evidence="2" id="KW-1185">Reference proteome</keyword>
<dbReference type="GO" id="GO:0016491">
    <property type="term" value="F:oxidoreductase activity"/>
    <property type="evidence" value="ECO:0007669"/>
    <property type="project" value="InterPro"/>
</dbReference>
<evidence type="ECO:0000313" key="2">
    <source>
        <dbReference type="Proteomes" id="UP000199473"/>
    </source>
</evidence>
<dbReference type="Proteomes" id="UP000199473">
    <property type="component" value="Unassembled WGS sequence"/>
</dbReference>
<dbReference type="AlphaFoldDB" id="A0A1I3ZLJ3"/>
<sequence length="157" mass="16137">MADLSTDSLGRLLGALASRPGVLPKYRYASAGTLYPVQAYLSLPAPGVPGLPPGCHYHDPEAHALAPVSDHPAGDVPLLLLIAQMAAIEPVYGALSEDFCMLEAGYMTAALEDAAAEAGLALEDAGDPAGWDRPGLTTALALDATHAPLLALRISAR</sequence>
<organism evidence="1 2">
    <name type="scientific">Falsiroseomonas stagni DSM 19981</name>
    <dbReference type="NCBI Taxonomy" id="1123062"/>
    <lineage>
        <taxon>Bacteria</taxon>
        <taxon>Pseudomonadati</taxon>
        <taxon>Pseudomonadota</taxon>
        <taxon>Alphaproteobacteria</taxon>
        <taxon>Acetobacterales</taxon>
        <taxon>Roseomonadaceae</taxon>
        <taxon>Falsiroseomonas</taxon>
    </lineage>
</organism>
<dbReference type="RefSeq" id="WP_092958717.1">
    <property type="nucleotide sequence ID" value="NZ_FOSQ01000002.1"/>
</dbReference>
<accession>A0A1I3ZLJ3</accession>
<dbReference type="Gene3D" id="3.40.109.10">
    <property type="entry name" value="NADH Oxidase"/>
    <property type="match status" value="1"/>
</dbReference>
<name>A0A1I3ZLJ3_9PROT</name>
<dbReference type="STRING" id="1123062.SAMN02745775_102550"/>
<proteinExistence type="predicted"/>
<dbReference type="InterPro" id="IPR000415">
    <property type="entry name" value="Nitroreductase-like"/>
</dbReference>
<reference evidence="1 2" key="1">
    <citation type="submission" date="2016-10" db="EMBL/GenBank/DDBJ databases">
        <authorList>
            <person name="de Groot N.N."/>
        </authorList>
    </citation>
    <scope>NUCLEOTIDE SEQUENCE [LARGE SCALE GENOMIC DNA]</scope>
    <source>
        <strain evidence="1 2">DSM 19981</strain>
    </source>
</reference>
<dbReference type="EMBL" id="FOSQ01000002">
    <property type="protein sequence ID" value="SFK44409.1"/>
    <property type="molecule type" value="Genomic_DNA"/>
</dbReference>
<dbReference type="OrthoDB" id="2472181at2"/>
<evidence type="ECO:0008006" key="3">
    <source>
        <dbReference type="Google" id="ProtNLM"/>
    </source>
</evidence>
<protein>
    <recommendedName>
        <fullName evidence="3">SagB-type dehydrogenase domain-containing protein</fullName>
    </recommendedName>
</protein>